<organism evidence="1 2">
    <name type="scientific">Bordetella flabilis</name>
    <dbReference type="NCBI Taxonomy" id="463014"/>
    <lineage>
        <taxon>Bacteria</taxon>
        <taxon>Pseudomonadati</taxon>
        <taxon>Pseudomonadota</taxon>
        <taxon>Betaproteobacteria</taxon>
        <taxon>Burkholderiales</taxon>
        <taxon>Alcaligenaceae</taxon>
        <taxon>Bordetella</taxon>
    </lineage>
</organism>
<dbReference type="Pfam" id="PF23130">
    <property type="entry name" value="IcmW"/>
    <property type="match status" value="1"/>
</dbReference>
<geneLocation type="plasmid" evidence="1 2">
    <name>unnamed1</name>
</geneLocation>
<dbReference type="InterPro" id="IPR057079">
    <property type="entry name" value="IcmW-like"/>
</dbReference>
<dbReference type="EMBL" id="CP016173">
    <property type="protein sequence ID" value="ANN80891.1"/>
    <property type="molecule type" value="Genomic_DNA"/>
</dbReference>
<dbReference type="Proteomes" id="UP000091926">
    <property type="component" value="Plasmid unnamed1"/>
</dbReference>
<name>A0A193GN16_9BORD</name>
<gene>
    <name evidence="1" type="ORF">BAU07_26600</name>
</gene>
<sequence>MAQQDEAVWDGAAIRELDLDSQSVLSHFVAGASGGDAARTLNFLLGLDGVDRWAVDYREHTLSSEDSMLLRAFIGNLQHVMQEHAAVLDHLVDPLVTLLAGLTTSRCMLILRYLAQKNDRFIEQLASTLESTSRDDVMVSTVRHRLVVFERAQMLGRIFSGARLLRIMQIMGSYRDVV</sequence>
<dbReference type="KEGG" id="bfz:BAU07_26600"/>
<evidence type="ECO:0000313" key="2">
    <source>
        <dbReference type="Proteomes" id="UP000091926"/>
    </source>
</evidence>
<protein>
    <submittedName>
        <fullName evidence="1">Uncharacterized protein</fullName>
    </submittedName>
</protein>
<keyword evidence="2" id="KW-1185">Reference proteome</keyword>
<accession>A0A193GN16</accession>
<dbReference type="AlphaFoldDB" id="A0A193GN16"/>
<keyword evidence="1" id="KW-0614">Plasmid</keyword>
<reference evidence="1 2" key="1">
    <citation type="submission" date="2016-06" db="EMBL/GenBank/DDBJ databases">
        <title>Complete genome sequences of Bordetella bronchialis and Bordetella flabilis.</title>
        <authorList>
            <person name="LiPuma J.J."/>
            <person name="Spilker T."/>
        </authorList>
    </citation>
    <scope>NUCLEOTIDE SEQUENCE [LARGE SCALE GENOMIC DNA]</scope>
    <source>
        <strain evidence="1 2">AU10664</strain>
        <plasmid evidence="1 2">unnamed1</plasmid>
    </source>
</reference>
<evidence type="ECO:0000313" key="1">
    <source>
        <dbReference type="EMBL" id="ANN80891.1"/>
    </source>
</evidence>
<proteinExistence type="predicted"/>